<gene>
    <name evidence="3" type="ORF">FC83_GL000977</name>
</gene>
<feature type="domain" description="Sensor histidine kinase NatK-like C-terminal" evidence="2">
    <location>
        <begin position="325"/>
        <end position="430"/>
    </location>
</feature>
<dbReference type="OrthoDB" id="9813149at2"/>
<dbReference type="eggNOG" id="COG3290">
    <property type="taxonomic scope" value="Bacteria"/>
</dbReference>
<feature type="transmembrane region" description="Helical" evidence="1">
    <location>
        <begin position="60"/>
        <end position="82"/>
    </location>
</feature>
<dbReference type="STRING" id="1423734.FC83_GL000977"/>
<dbReference type="PATRIC" id="fig|1423734.3.peg.991"/>
<dbReference type="GO" id="GO:0042802">
    <property type="term" value="F:identical protein binding"/>
    <property type="evidence" value="ECO:0007669"/>
    <property type="project" value="TreeGrafter"/>
</dbReference>
<proteinExistence type="predicted"/>
<comment type="caution">
    <text evidence="3">The sequence shown here is derived from an EMBL/GenBank/DDBJ whole genome shotgun (WGS) entry which is preliminary data.</text>
</comment>
<keyword evidence="1" id="KW-0812">Transmembrane</keyword>
<dbReference type="AlphaFoldDB" id="X0PUE6"/>
<feature type="transmembrane region" description="Helical" evidence="1">
    <location>
        <begin position="6"/>
        <end position="25"/>
    </location>
</feature>
<accession>X0PUE6</accession>
<evidence type="ECO:0000313" key="3">
    <source>
        <dbReference type="EMBL" id="KRM35454.1"/>
    </source>
</evidence>
<keyword evidence="4" id="KW-1185">Reference proteome</keyword>
<dbReference type="PANTHER" id="PTHR40448:SF1">
    <property type="entry name" value="TWO-COMPONENT SENSOR HISTIDINE KINASE"/>
    <property type="match status" value="1"/>
</dbReference>
<dbReference type="CDD" id="cd16935">
    <property type="entry name" value="HATPase_AgrC-ComD-like"/>
    <property type="match status" value="1"/>
</dbReference>
<keyword evidence="1" id="KW-1133">Transmembrane helix</keyword>
<keyword evidence="1" id="KW-0472">Membrane</keyword>
<sequence length="434" mass="49281">MSLLPDIPRLYTALAEWLAVALIVYQFQNSRKKHYGLNLLLMGVGQVALQLWVGTWGLQYWVLGMILNVAWMYATLFVTLNLPLLTCCYNLCKGFIFAEFLAAISWQLYCYFFIDIAKITTFELPFMLICYVSLSAIYLKIGSGQRHQLTQQRTTKRETTLAAISAVIIFAVSNLGFVLSNTVFTLGVVQAIFTFRTLVNLCGLLILYIEENSRYNSHLRHELRAINNVVQFQHAQYKAYEESSALIHQKFHDLKHQLTIIEAESQATKRKAYVTELKKDLMAYQAAVKTGNPVVDTILTEKNRYCLQKKISLSCLVNGKVVNFMATMDLCSLLGNALDNAIESVLTNGDVDKRLIKLQIDQKANFIVFNLTNYCETPLTFEDGLPMTTKSDEKYHGYGLKSIRYIAQKYNGTAVVNLEDNWFTVKVLLPLPAS</sequence>
<evidence type="ECO:0000259" key="2">
    <source>
        <dbReference type="Pfam" id="PF14501"/>
    </source>
</evidence>
<dbReference type="SUPFAM" id="SSF55874">
    <property type="entry name" value="ATPase domain of HSP90 chaperone/DNA topoisomerase II/histidine kinase"/>
    <property type="match status" value="1"/>
</dbReference>
<feature type="transmembrane region" description="Helical" evidence="1">
    <location>
        <begin position="37"/>
        <end position="54"/>
    </location>
</feature>
<dbReference type="Pfam" id="PF14501">
    <property type="entry name" value="HATPase_c_5"/>
    <property type="match status" value="1"/>
</dbReference>
<dbReference type="EMBL" id="AZGA01000015">
    <property type="protein sequence ID" value="KRM35454.1"/>
    <property type="molecule type" value="Genomic_DNA"/>
</dbReference>
<name>X0PUE6_9LACO</name>
<evidence type="ECO:0000256" key="1">
    <source>
        <dbReference type="SAM" id="Phobius"/>
    </source>
</evidence>
<organism evidence="3 4">
    <name type="scientific">Agrilactobacillus composti DSM 18527 = JCM 14202</name>
    <dbReference type="NCBI Taxonomy" id="1423734"/>
    <lineage>
        <taxon>Bacteria</taxon>
        <taxon>Bacillati</taxon>
        <taxon>Bacillota</taxon>
        <taxon>Bacilli</taxon>
        <taxon>Lactobacillales</taxon>
        <taxon>Lactobacillaceae</taxon>
        <taxon>Agrilactobacillus</taxon>
    </lineage>
</organism>
<feature type="transmembrane region" description="Helical" evidence="1">
    <location>
        <begin position="186"/>
        <end position="209"/>
    </location>
</feature>
<dbReference type="RefSeq" id="WP_035454548.1">
    <property type="nucleotide sequence ID" value="NZ_AZGA01000015.1"/>
</dbReference>
<dbReference type="InterPro" id="IPR036890">
    <property type="entry name" value="HATPase_C_sf"/>
</dbReference>
<evidence type="ECO:0000313" key="4">
    <source>
        <dbReference type="Proteomes" id="UP000051236"/>
    </source>
</evidence>
<dbReference type="InterPro" id="IPR032834">
    <property type="entry name" value="NatK-like_C"/>
</dbReference>
<feature type="transmembrane region" description="Helical" evidence="1">
    <location>
        <begin position="160"/>
        <end position="180"/>
    </location>
</feature>
<reference evidence="3 4" key="1">
    <citation type="journal article" date="2015" name="Genome Announc.">
        <title>Expanding the biotechnology potential of lactobacilli through comparative genomics of 213 strains and associated genera.</title>
        <authorList>
            <person name="Sun Z."/>
            <person name="Harris H.M."/>
            <person name="McCann A."/>
            <person name="Guo C."/>
            <person name="Argimon S."/>
            <person name="Zhang W."/>
            <person name="Yang X."/>
            <person name="Jeffery I.B."/>
            <person name="Cooney J.C."/>
            <person name="Kagawa T.F."/>
            <person name="Liu W."/>
            <person name="Song Y."/>
            <person name="Salvetti E."/>
            <person name="Wrobel A."/>
            <person name="Rasinkangas P."/>
            <person name="Parkhill J."/>
            <person name="Rea M.C."/>
            <person name="O'Sullivan O."/>
            <person name="Ritari J."/>
            <person name="Douillard F.P."/>
            <person name="Paul Ross R."/>
            <person name="Yang R."/>
            <person name="Briner A.E."/>
            <person name="Felis G.E."/>
            <person name="de Vos W.M."/>
            <person name="Barrangou R."/>
            <person name="Klaenhammer T.R."/>
            <person name="Caufield P.W."/>
            <person name="Cui Y."/>
            <person name="Zhang H."/>
            <person name="O'Toole P.W."/>
        </authorList>
    </citation>
    <scope>NUCLEOTIDE SEQUENCE [LARGE SCALE GENOMIC DNA]</scope>
    <source>
        <strain evidence="3 4">DSM 18527</strain>
    </source>
</reference>
<feature type="transmembrane region" description="Helical" evidence="1">
    <location>
        <begin position="120"/>
        <end position="139"/>
    </location>
</feature>
<feature type="transmembrane region" description="Helical" evidence="1">
    <location>
        <begin position="94"/>
        <end position="114"/>
    </location>
</feature>
<protein>
    <recommendedName>
        <fullName evidence="2">Sensor histidine kinase NatK-like C-terminal domain-containing protein</fullName>
    </recommendedName>
</protein>
<dbReference type="Gene3D" id="3.30.565.10">
    <property type="entry name" value="Histidine kinase-like ATPase, C-terminal domain"/>
    <property type="match status" value="1"/>
</dbReference>
<dbReference type="PANTHER" id="PTHR40448">
    <property type="entry name" value="TWO-COMPONENT SENSOR HISTIDINE KINASE"/>
    <property type="match status" value="1"/>
</dbReference>
<dbReference type="Proteomes" id="UP000051236">
    <property type="component" value="Unassembled WGS sequence"/>
</dbReference>